<dbReference type="PANTHER" id="PTHR11481">
    <property type="entry name" value="IMMUNOGLOBULIN FC RECEPTOR"/>
    <property type="match status" value="1"/>
</dbReference>
<keyword evidence="1" id="KW-0732">Signal</keyword>
<dbReference type="GO" id="GO:0009897">
    <property type="term" value="C:external side of plasma membrane"/>
    <property type="evidence" value="ECO:0007669"/>
    <property type="project" value="TreeGrafter"/>
</dbReference>
<dbReference type="PROSITE" id="PS50835">
    <property type="entry name" value="IG_LIKE"/>
    <property type="match status" value="2"/>
</dbReference>
<dbReference type="AlphaFoldDB" id="A0A672GZU0"/>
<sequence length="246" mass="27553">LWRSPVSRQPPTPSLTLLTPWPDVFENEVVEFSCEVSDLDWTYSWYKNQQALQEDDVLSLDEDEGSFRIDAVSLSDSGTYECRAERNKTGFKTEHSNKRKLVISGEPIKVWLFLSVTRWLDVFRSESVTLGCGMELNSSVWTYEWYKDAEKVNDDKTVSFGSDRATLSIAVDSVSQSGNYSCSGKLKSGSARRSVSSKASPPLALQVYGELLRLPDFTVKPDNYELPAKSNMSSPEDLPSCSSSVQ</sequence>
<feature type="domain" description="Ig-like" evidence="4">
    <location>
        <begin position="107"/>
        <end position="196"/>
    </location>
</feature>
<dbReference type="InterPro" id="IPR013783">
    <property type="entry name" value="Ig-like_fold"/>
</dbReference>
<name>A0A672GZU0_SALFA</name>
<dbReference type="Ensembl" id="ENSSFAT00005023638.1">
    <property type="protein sequence ID" value="ENSSFAP00005022695.1"/>
    <property type="gene ID" value="ENSSFAG00005011778.1"/>
</dbReference>
<dbReference type="OMA" id="FIFRSKC"/>
<proteinExistence type="predicted"/>
<keyword evidence="6" id="KW-1185">Reference proteome</keyword>
<feature type="domain" description="Ig-like" evidence="4">
    <location>
        <begin position="13"/>
        <end position="104"/>
    </location>
</feature>
<dbReference type="InterPro" id="IPR003598">
    <property type="entry name" value="Ig_sub2"/>
</dbReference>
<evidence type="ECO:0000256" key="2">
    <source>
        <dbReference type="ARBA" id="ARBA00023157"/>
    </source>
</evidence>
<dbReference type="GO" id="GO:0006955">
    <property type="term" value="P:immune response"/>
    <property type="evidence" value="ECO:0007669"/>
    <property type="project" value="TreeGrafter"/>
</dbReference>
<dbReference type="Pfam" id="PF13927">
    <property type="entry name" value="Ig_3"/>
    <property type="match status" value="2"/>
</dbReference>
<reference evidence="5" key="1">
    <citation type="submission" date="2019-06" db="EMBL/GenBank/DDBJ databases">
        <authorList>
            <consortium name="Wellcome Sanger Institute Data Sharing"/>
        </authorList>
    </citation>
    <scope>NUCLEOTIDE SEQUENCE [LARGE SCALE GENOMIC DNA]</scope>
</reference>
<dbReference type="PANTHER" id="PTHR11481:SF60">
    <property type="entry name" value="IG-LIKE DOMAIN-CONTAINING PROTEIN"/>
    <property type="match status" value="1"/>
</dbReference>
<dbReference type="InterPro" id="IPR003599">
    <property type="entry name" value="Ig_sub"/>
</dbReference>
<accession>A0A672GZU0</accession>
<dbReference type="SUPFAM" id="SSF48726">
    <property type="entry name" value="Immunoglobulin"/>
    <property type="match status" value="2"/>
</dbReference>
<dbReference type="InterPro" id="IPR036179">
    <property type="entry name" value="Ig-like_dom_sf"/>
</dbReference>
<dbReference type="Gene3D" id="2.60.40.10">
    <property type="entry name" value="Immunoglobulins"/>
    <property type="match status" value="2"/>
</dbReference>
<dbReference type="InterPro" id="IPR050488">
    <property type="entry name" value="Ig_Fc_receptor"/>
</dbReference>
<reference evidence="5" key="2">
    <citation type="submission" date="2025-08" db="UniProtKB">
        <authorList>
            <consortium name="Ensembl"/>
        </authorList>
    </citation>
    <scope>IDENTIFICATION</scope>
</reference>
<organism evidence="5 6">
    <name type="scientific">Salarias fasciatus</name>
    <name type="common">Jewelled blenny</name>
    <name type="synonym">Blennius fasciatus</name>
    <dbReference type="NCBI Taxonomy" id="181472"/>
    <lineage>
        <taxon>Eukaryota</taxon>
        <taxon>Metazoa</taxon>
        <taxon>Chordata</taxon>
        <taxon>Craniata</taxon>
        <taxon>Vertebrata</taxon>
        <taxon>Euteleostomi</taxon>
        <taxon>Actinopterygii</taxon>
        <taxon>Neopterygii</taxon>
        <taxon>Teleostei</taxon>
        <taxon>Neoteleostei</taxon>
        <taxon>Acanthomorphata</taxon>
        <taxon>Ovalentaria</taxon>
        <taxon>Blenniimorphae</taxon>
        <taxon>Blenniiformes</taxon>
        <taxon>Blennioidei</taxon>
        <taxon>Blenniidae</taxon>
        <taxon>Salariinae</taxon>
        <taxon>Salarias</taxon>
    </lineage>
</organism>
<dbReference type="Proteomes" id="UP000472267">
    <property type="component" value="Chromosome 20"/>
</dbReference>
<dbReference type="InParanoid" id="A0A672GZU0"/>
<keyword evidence="2" id="KW-1015">Disulfide bond</keyword>
<evidence type="ECO:0000313" key="5">
    <source>
        <dbReference type="Ensembl" id="ENSSFAP00005022695.1"/>
    </source>
</evidence>
<evidence type="ECO:0000256" key="1">
    <source>
        <dbReference type="ARBA" id="ARBA00022729"/>
    </source>
</evidence>
<protein>
    <recommendedName>
        <fullName evidence="4">Ig-like domain-containing protein</fullName>
    </recommendedName>
</protein>
<dbReference type="SMART" id="SM00408">
    <property type="entry name" value="IGc2"/>
    <property type="match status" value="2"/>
</dbReference>
<reference evidence="5" key="3">
    <citation type="submission" date="2025-09" db="UniProtKB">
        <authorList>
            <consortium name="Ensembl"/>
        </authorList>
    </citation>
    <scope>IDENTIFICATION</scope>
</reference>
<feature type="compositionally biased region" description="Low complexity" evidence="3">
    <location>
        <begin position="233"/>
        <end position="246"/>
    </location>
</feature>
<dbReference type="GO" id="GO:0007166">
    <property type="term" value="P:cell surface receptor signaling pathway"/>
    <property type="evidence" value="ECO:0007669"/>
    <property type="project" value="TreeGrafter"/>
</dbReference>
<dbReference type="GO" id="GO:0004888">
    <property type="term" value="F:transmembrane signaling receptor activity"/>
    <property type="evidence" value="ECO:0007669"/>
    <property type="project" value="TreeGrafter"/>
</dbReference>
<evidence type="ECO:0000256" key="3">
    <source>
        <dbReference type="SAM" id="MobiDB-lite"/>
    </source>
</evidence>
<dbReference type="CDD" id="cd00096">
    <property type="entry name" value="Ig"/>
    <property type="match status" value="1"/>
</dbReference>
<dbReference type="SMART" id="SM00409">
    <property type="entry name" value="IG"/>
    <property type="match status" value="2"/>
</dbReference>
<evidence type="ECO:0000313" key="6">
    <source>
        <dbReference type="Proteomes" id="UP000472267"/>
    </source>
</evidence>
<dbReference type="InterPro" id="IPR007110">
    <property type="entry name" value="Ig-like_dom"/>
</dbReference>
<feature type="region of interest" description="Disordered" evidence="3">
    <location>
        <begin position="224"/>
        <end position="246"/>
    </location>
</feature>
<evidence type="ECO:0000259" key="4">
    <source>
        <dbReference type="PROSITE" id="PS50835"/>
    </source>
</evidence>